<dbReference type="CDD" id="cd01392">
    <property type="entry name" value="HTH_LacI"/>
    <property type="match status" value="1"/>
</dbReference>
<proteinExistence type="predicted"/>
<dbReference type="Pfam" id="PF00532">
    <property type="entry name" value="Peripla_BP_1"/>
    <property type="match status" value="1"/>
</dbReference>
<dbReference type="CDD" id="cd06289">
    <property type="entry name" value="PBP1_MalI-like"/>
    <property type="match status" value="1"/>
</dbReference>
<dbReference type="EMBL" id="PYMJ01000029">
    <property type="protein sequence ID" value="PSU45554.1"/>
    <property type="molecule type" value="Genomic_DNA"/>
</dbReference>
<evidence type="ECO:0000256" key="2">
    <source>
        <dbReference type="ARBA" id="ARBA00023015"/>
    </source>
</evidence>
<protein>
    <submittedName>
        <fullName evidence="6">Mal regulon transcriptional regulator MalI</fullName>
    </submittedName>
</protein>
<keyword evidence="3" id="KW-0238">DNA-binding</keyword>
<keyword evidence="7" id="KW-1185">Reference proteome</keyword>
<dbReference type="NCBIfam" id="NF007449">
    <property type="entry name" value="PRK10014.1"/>
    <property type="match status" value="1"/>
</dbReference>
<evidence type="ECO:0000256" key="4">
    <source>
        <dbReference type="ARBA" id="ARBA00023163"/>
    </source>
</evidence>
<evidence type="ECO:0000313" key="6">
    <source>
        <dbReference type="EMBL" id="PSU45554.1"/>
    </source>
</evidence>
<dbReference type="RefSeq" id="WP_107244664.1">
    <property type="nucleotide sequence ID" value="NZ_PYMJ01000029.1"/>
</dbReference>
<evidence type="ECO:0000313" key="7">
    <source>
        <dbReference type="Proteomes" id="UP000240987"/>
    </source>
</evidence>
<dbReference type="InterPro" id="IPR028082">
    <property type="entry name" value="Peripla_BP_I"/>
</dbReference>
<evidence type="ECO:0000256" key="3">
    <source>
        <dbReference type="ARBA" id="ARBA00023125"/>
    </source>
</evidence>
<evidence type="ECO:0000259" key="5">
    <source>
        <dbReference type="PROSITE" id="PS50932"/>
    </source>
</evidence>
<dbReference type="PANTHER" id="PTHR30146:SF148">
    <property type="entry name" value="HTH-TYPE TRANSCRIPTIONAL REPRESSOR PURR-RELATED"/>
    <property type="match status" value="1"/>
</dbReference>
<dbReference type="Gene3D" id="3.40.50.2300">
    <property type="match status" value="2"/>
</dbReference>
<keyword evidence="1" id="KW-0678">Repressor</keyword>
<comment type="caution">
    <text evidence="6">The sequence shown here is derived from an EMBL/GenBank/DDBJ whole genome shotgun (WGS) entry which is preliminary data.</text>
</comment>
<organism evidence="6 7">
    <name type="scientific">Photobacterium frigidiphilum</name>
    <dbReference type="NCBI Taxonomy" id="264736"/>
    <lineage>
        <taxon>Bacteria</taxon>
        <taxon>Pseudomonadati</taxon>
        <taxon>Pseudomonadota</taxon>
        <taxon>Gammaproteobacteria</taxon>
        <taxon>Vibrionales</taxon>
        <taxon>Vibrionaceae</taxon>
        <taxon>Photobacterium</taxon>
    </lineage>
</organism>
<reference evidence="6 7" key="1">
    <citation type="submission" date="2018-01" db="EMBL/GenBank/DDBJ databases">
        <title>Whole genome sequencing of Histamine producing bacteria.</title>
        <authorList>
            <person name="Butler K."/>
        </authorList>
    </citation>
    <scope>NUCLEOTIDE SEQUENCE [LARGE SCALE GENOMIC DNA]</scope>
    <source>
        <strain evidence="6 7">JCM 12947</strain>
    </source>
</reference>
<sequence>MSPRKIKITDVAEYAGVSVSTVSLVLGHKGRISESTIKKVNKAIDELGYVRNKAAANLRSNQSNLIGLILRDITDPFYTEITAGISEELEKHGYMLFLAQCGDSPDKLLKCVQSMVQQSVAGIVFSPVRGSTQPIIDMAETHEVPIVCVARASVEFDIDYIGPDNSHASKMATQYLIEQGHRHIAYVGGSSDSLTRAERIGGYCTTLMQFGLPFKNDWVLECGNSQKEAAEAVQHLLNHQPKITAILCHRPATALGAIYGVRRANRSVGKDNYIGQQVALIGFDDVPEAELTQPSLTFVTSPAKEIGQQAGLRLLERMKKNTGSAQRIILSPTLLKRDSA</sequence>
<feature type="domain" description="HTH lacI-type" evidence="5">
    <location>
        <begin position="6"/>
        <end position="60"/>
    </location>
</feature>
<dbReference type="PROSITE" id="PS00356">
    <property type="entry name" value="HTH_LACI_1"/>
    <property type="match status" value="1"/>
</dbReference>
<evidence type="ECO:0000256" key="1">
    <source>
        <dbReference type="ARBA" id="ARBA00022491"/>
    </source>
</evidence>
<dbReference type="PROSITE" id="PS50932">
    <property type="entry name" value="HTH_LACI_2"/>
    <property type="match status" value="1"/>
</dbReference>
<dbReference type="SUPFAM" id="SSF53822">
    <property type="entry name" value="Periplasmic binding protein-like I"/>
    <property type="match status" value="1"/>
</dbReference>
<dbReference type="SUPFAM" id="SSF47413">
    <property type="entry name" value="lambda repressor-like DNA-binding domains"/>
    <property type="match status" value="1"/>
</dbReference>
<accession>A0A2T3J9P8</accession>
<dbReference type="OrthoDB" id="9798934at2"/>
<dbReference type="GO" id="GO:0000976">
    <property type="term" value="F:transcription cis-regulatory region binding"/>
    <property type="evidence" value="ECO:0007669"/>
    <property type="project" value="TreeGrafter"/>
</dbReference>
<dbReference type="GO" id="GO:0003700">
    <property type="term" value="F:DNA-binding transcription factor activity"/>
    <property type="evidence" value="ECO:0007669"/>
    <property type="project" value="TreeGrafter"/>
</dbReference>
<dbReference type="Proteomes" id="UP000240987">
    <property type="component" value="Unassembled WGS sequence"/>
</dbReference>
<dbReference type="Gene3D" id="1.10.260.40">
    <property type="entry name" value="lambda repressor-like DNA-binding domains"/>
    <property type="match status" value="1"/>
</dbReference>
<dbReference type="InterPro" id="IPR010982">
    <property type="entry name" value="Lambda_DNA-bd_dom_sf"/>
</dbReference>
<keyword evidence="4" id="KW-0804">Transcription</keyword>
<keyword evidence="2" id="KW-0805">Transcription regulation</keyword>
<dbReference type="Pfam" id="PF00356">
    <property type="entry name" value="LacI"/>
    <property type="match status" value="1"/>
</dbReference>
<dbReference type="InterPro" id="IPR001761">
    <property type="entry name" value="Peripla_BP/Lac1_sug-bd_dom"/>
</dbReference>
<dbReference type="InterPro" id="IPR000843">
    <property type="entry name" value="HTH_LacI"/>
</dbReference>
<dbReference type="PANTHER" id="PTHR30146">
    <property type="entry name" value="LACI-RELATED TRANSCRIPTIONAL REPRESSOR"/>
    <property type="match status" value="1"/>
</dbReference>
<dbReference type="SMART" id="SM00354">
    <property type="entry name" value="HTH_LACI"/>
    <property type="match status" value="1"/>
</dbReference>
<gene>
    <name evidence="6" type="ORF">C9J12_22025</name>
</gene>
<name>A0A2T3J9P8_9GAMM</name>
<dbReference type="AlphaFoldDB" id="A0A2T3J9P8"/>